<keyword evidence="1" id="KW-0472">Membrane</keyword>
<accession>A0A918KN52</accession>
<name>A0A918KN52_9PROT</name>
<sequence length="208" mass="22088">MATKPPIWAGLGVIYLILSGIILPEVLGFFRAGYSPVSNYLSELGAVGTSTHTLATYFGFLPVALACLVVLKFLWQALGRTSLISTALVLIGIGIPVGYLGAVFFPCDLGCPVEGSARQAMHNLFGLFAYPLGSLGLILLGSSLPHRKLKAITIFAGAAMALGFVMMLSPEQSDWRGAWQRLGDYSAFIALAILVFTVPKLTPIVSKP</sequence>
<protein>
    <recommendedName>
        <fullName evidence="4">DUF998 domain-containing protein</fullName>
    </recommendedName>
</protein>
<keyword evidence="1" id="KW-0812">Transmembrane</keyword>
<proteinExistence type="predicted"/>
<feature type="transmembrane region" description="Helical" evidence="1">
    <location>
        <begin position="54"/>
        <end position="75"/>
    </location>
</feature>
<reference evidence="2 3" key="1">
    <citation type="journal article" date="2014" name="Int. J. Syst. Evol. Microbiol.">
        <title>Complete genome sequence of Corynebacterium casei LMG S-19264T (=DSM 44701T), isolated from a smear-ripened cheese.</title>
        <authorList>
            <consortium name="US DOE Joint Genome Institute (JGI-PGF)"/>
            <person name="Walter F."/>
            <person name="Albersmeier A."/>
            <person name="Kalinowski J."/>
            <person name="Ruckert C."/>
        </authorList>
    </citation>
    <scope>NUCLEOTIDE SEQUENCE [LARGE SCALE GENOMIC DNA]</scope>
    <source>
        <strain evidence="2 3">KCTC 23968</strain>
    </source>
</reference>
<feature type="transmembrane region" description="Helical" evidence="1">
    <location>
        <begin position="7"/>
        <end position="34"/>
    </location>
</feature>
<organism evidence="2 3">
    <name type="scientific">Litorimonas cladophorae</name>
    <dbReference type="NCBI Taxonomy" id="1220491"/>
    <lineage>
        <taxon>Bacteria</taxon>
        <taxon>Pseudomonadati</taxon>
        <taxon>Pseudomonadota</taxon>
        <taxon>Alphaproteobacteria</taxon>
        <taxon>Maricaulales</taxon>
        <taxon>Robiginitomaculaceae</taxon>
    </lineage>
</organism>
<dbReference type="EMBL" id="BMYV01000002">
    <property type="protein sequence ID" value="GGX68709.1"/>
    <property type="molecule type" value="Genomic_DNA"/>
</dbReference>
<gene>
    <name evidence="2" type="ORF">GCM10011309_18200</name>
</gene>
<comment type="caution">
    <text evidence="2">The sequence shown here is derived from an EMBL/GenBank/DDBJ whole genome shotgun (WGS) entry which is preliminary data.</text>
</comment>
<feature type="transmembrane region" description="Helical" evidence="1">
    <location>
        <begin position="87"/>
        <end position="105"/>
    </location>
</feature>
<feature type="transmembrane region" description="Helical" evidence="1">
    <location>
        <begin position="182"/>
        <end position="202"/>
    </location>
</feature>
<evidence type="ECO:0000313" key="3">
    <source>
        <dbReference type="Proteomes" id="UP000600865"/>
    </source>
</evidence>
<keyword evidence="1" id="KW-1133">Transmembrane helix</keyword>
<dbReference type="Proteomes" id="UP000600865">
    <property type="component" value="Unassembled WGS sequence"/>
</dbReference>
<dbReference type="AlphaFoldDB" id="A0A918KN52"/>
<dbReference type="InterPro" id="IPR009339">
    <property type="entry name" value="DUF998"/>
</dbReference>
<dbReference type="RefSeq" id="WP_189584646.1">
    <property type="nucleotide sequence ID" value="NZ_BMYV01000002.1"/>
</dbReference>
<dbReference type="Pfam" id="PF06197">
    <property type="entry name" value="DUF998"/>
    <property type="match status" value="1"/>
</dbReference>
<evidence type="ECO:0000256" key="1">
    <source>
        <dbReference type="SAM" id="Phobius"/>
    </source>
</evidence>
<evidence type="ECO:0000313" key="2">
    <source>
        <dbReference type="EMBL" id="GGX68709.1"/>
    </source>
</evidence>
<keyword evidence="3" id="KW-1185">Reference proteome</keyword>
<evidence type="ECO:0008006" key="4">
    <source>
        <dbReference type="Google" id="ProtNLM"/>
    </source>
</evidence>
<feature type="transmembrane region" description="Helical" evidence="1">
    <location>
        <begin position="125"/>
        <end position="144"/>
    </location>
</feature>
<feature type="transmembrane region" description="Helical" evidence="1">
    <location>
        <begin position="151"/>
        <end position="170"/>
    </location>
</feature>